<evidence type="ECO:0000256" key="3">
    <source>
        <dbReference type="ARBA" id="ARBA00008876"/>
    </source>
</evidence>
<dbReference type="InterPro" id="IPR004646">
    <property type="entry name" value="Fe-S_hydro-lyase_TtdA-typ_cat"/>
</dbReference>
<dbReference type="SUPFAM" id="SSF117457">
    <property type="entry name" value="FumA C-terminal domain-like"/>
    <property type="match status" value="1"/>
</dbReference>
<keyword evidence="5 10" id="KW-0004">4Fe-4S</keyword>
<evidence type="ECO:0000256" key="10">
    <source>
        <dbReference type="PIRNR" id="PIRNR001394"/>
    </source>
</evidence>
<evidence type="ECO:0000313" key="13">
    <source>
        <dbReference type="EMBL" id="MBM7588468.1"/>
    </source>
</evidence>
<feature type="domain" description="Fe-S hydro-lyase tartrate dehydratase beta-type catalytic" evidence="12">
    <location>
        <begin position="307"/>
        <end position="493"/>
    </location>
</feature>
<keyword evidence="9 10" id="KW-0456">Lyase</keyword>
<dbReference type="InterPro" id="IPR011167">
    <property type="entry name" value="Fe_dep_fumarate_hydratase"/>
</dbReference>
<keyword evidence="8 10" id="KW-0411">Iron-sulfur</keyword>
<dbReference type="GO" id="GO:0046872">
    <property type="term" value="F:metal ion binding"/>
    <property type="evidence" value="ECO:0007669"/>
    <property type="project" value="UniProtKB-UniRule"/>
</dbReference>
<dbReference type="PIRSF" id="PIRSF001394">
    <property type="entry name" value="Fe_dep_fumar_hy"/>
    <property type="match status" value="1"/>
</dbReference>
<organism evidence="13 14">
    <name type="scientific">Brevibacillus fulvus</name>
    <dbReference type="NCBI Taxonomy" id="1125967"/>
    <lineage>
        <taxon>Bacteria</taxon>
        <taxon>Bacillati</taxon>
        <taxon>Bacillota</taxon>
        <taxon>Bacilli</taxon>
        <taxon>Bacillales</taxon>
        <taxon>Paenibacillaceae</taxon>
        <taxon>Brevibacillus</taxon>
    </lineage>
</organism>
<dbReference type="Pfam" id="PF05683">
    <property type="entry name" value="Fumerase_C"/>
    <property type="match status" value="1"/>
</dbReference>
<comment type="caution">
    <text evidence="13">The sequence shown here is derived from an EMBL/GenBank/DDBJ whole genome shotgun (WGS) entry which is preliminary data.</text>
</comment>
<keyword evidence="6 10" id="KW-0479">Metal-binding</keyword>
<gene>
    <name evidence="13" type="ORF">JOD01_000054</name>
</gene>
<protein>
    <recommendedName>
        <fullName evidence="10">Fumarate hydratase class I</fullName>
        <ecNumber evidence="10">4.2.1.2</ecNumber>
    </recommendedName>
</protein>
<dbReference type="Pfam" id="PF05681">
    <property type="entry name" value="Fumerase"/>
    <property type="match status" value="1"/>
</dbReference>
<proteinExistence type="inferred from homology"/>
<comment type="similarity">
    <text evidence="3 10">Belongs to the class-I fumarase family.</text>
</comment>
<dbReference type="GO" id="GO:0006091">
    <property type="term" value="P:generation of precursor metabolites and energy"/>
    <property type="evidence" value="ECO:0007669"/>
    <property type="project" value="InterPro"/>
</dbReference>
<comment type="catalytic activity">
    <reaction evidence="1 10">
        <text>(S)-malate = fumarate + H2O</text>
        <dbReference type="Rhea" id="RHEA:12460"/>
        <dbReference type="ChEBI" id="CHEBI:15377"/>
        <dbReference type="ChEBI" id="CHEBI:15589"/>
        <dbReference type="ChEBI" id="CHEBI:29806"/>
        <dbReference type="EC" id="4.2.1.2"/>
    </reaction>
</comment>
<dbReference type="Gene3D" id="3.20.130.10">
    <property type="entry name" value="Fe-S hydro-lyase, tartrate dehydratase beta-type, catalytic domain"/>
    <property type="match status" value="1"/>
</dbReference>
<comment type="subunit">
    <text evidence="4 10">Homodimer.</text>
</comment>
<dbReference type="InterPro" id="IPR004647">
    <property type="entry name" value="Fe-S_hydro-lyase_TtdB-typ_cat"/>
</dbReference>
<evidence type="ECO:0000256" key="4">
    <source>
        <dbReference type="ARBA" id="ARBA00011738"/>
    </source>
</evidence>
<dbReference type="PANTHER" id="PTHR43351">
    <property type="entry name" value="L(+)-TARTRATE DEHYDRATASE SUBUNIT BETA"/>
    <property type="match status" value="1"/>
</dbReference>
<reference evidence="13" key="1">
    <citation type="submission" date="2021-01" db="EMBL/GenBank/DDBJ databases">
        <title>Genomic Encyclopedia of Type Strains, Phase IV (KMG-IV): sequencing the most valuable type-strain genomes for metagenomic binning, comparative biology and taxonomic classification.</title>
        <authorList>
            <person name="Goeker M."/>
        </authorList>
    </citation>
    <scope>NUCLEOTIDE SEQUENCE</scope>
    <source>
        <strain evidence="13">DSM 25523</strain>
    </source>
</reference>
<feature type="domain" description="Fe-S hydro-lyase tartrate dehydratase alpha-type catalytic" evidence="11">
    <location>
        <begin position="6"/>
        <end position="282"/>
    </location>
</feature>
<dbReference type="GO" id="GO:0004333">
    <property type="term" value="F:fumarate hydratase activity"/>
    <property type="evidence" value="ECO:0007669"/>
    <property type="project" value="UniProtKB-UniRule"/>
</dbReference>
<dbReference type="EMBL" id="JAFBEB010000001">
    <property type="protein sequence ID" value="MBM7588468.1"/>
    <property type="molecule type" value="Genomic_DNA"/>
</dbReference>
<keyword evidence="14" id="KW-1185">Reference proteome</keyword>
<dbReference type="RefSeq" id="WP_204516232.1">
    <property type="nucleotide sequence ID" value="NZ_BAABIN010000009.1"/>
</dbReference>
<comment type="function">
    <text evidence="10">Catalyzes the reversible hydration of fumarate to (S)-malate.</text>
</comment>
<accession>A0A939BQK8</accession>
<keyword evidence="7 10" id="KW-0408">Iron</keyword>
<evidence type="ECO:0000259" key="11">
    <source>
        <dbReference type="Pfam" id="PF05681"/>
    </source>
</evidence>
<dbReference type="AlphaFoldDB" id="A0A939BQK8"/>
<evidence type="ECO:0000256" key="1">
    <source>
        <dbReference type="ARBA" id="ARBA00000929"/>
    </source>
</evidence>
<evidence type="ECO:0000259" key="12">
    <source>
        <dbReference type="Pfam" id="PF05683"/>
    </source>
</evidence>
<comment type="cofactor">
    <cofactor evidence="2 10">
        <name>[4Fe-4S] cluster</name>
        <dbReference type="ChEBI" id="CHEBI:49883"/>
    </cofactor>
</comment>
<evidence type="ECO:0000256" key="6">
    <source>
        <dbReference type="ARBA" id="ARBA00022723"/>
    </source>
</evidence>
<dbReference type="EC" id="4.2.1.2" evidence="10"/>
<dbReference type="NCBIfam" id="TIGR00723">
    <property type="entry name" value="ttdB_fumA_fumB"/>
    <property type="match status" value="1"/>
</dbReference>
<sequence length="511" mass="55523">MEKFKESMLQLITETSTYLPPDVRVAINAAKLKEDAGTRSALSLSTIARNIQMAEENVSPICQDTGMPTFEIKTPVGANQIEMKKAIHEAIAEATKQGKLRSNSVDSLTGVNSGNNLGPGTPVIHFEQWEKDEIEVKLILKGGGCENKNIQYSLPTELEGLGKAGRDLDGVRKCILHAVYQAQGQGCSAGFIGVGIGGDRTSGYALAKHQLFRRVDDVNPIPELAQLEDYIMEAANKLGIGTMGFGGNTTLLGCKIGVENRLPASFFVSVAYNCWAFRRQGVTIDPVTGEIKQYLYKDQEVAMDLSTAAAAEEKQEARNEIVLEAPITEEQIRSLKVGDVVIINGLMHTGRDALHKYLMDNDCVTDLNGGIIYHCGPVMLKDEAGEWHVKAAGPTTSIREEPYQGEIMKKFGIRVVIGKGGMGPKTLQALKEHGGVYLNAIGGAAQYYADCIEKVEGVDYMEFGIPEAMWHLRVKGFAAIVTMDSHGNSLHADVSKSSLEKLAQFAEPVFK</sequence>
<evidence type="ECO:0000256" key="2">
    <source>
        <dbReference type="ARBA" id="ARBA00001966"/>
    </source>
</evidence>
<evidence type="ECO:0000313" key="14">
    <source>
        <dbReference type="Proteomes" id="UP000717624"/>
    </source>
</evidence>
<evidence type="ECO:0000256" key="8">
    <source>
        <dbReference type="ARBA" id="ARBA00023014"/>
    </source>
</evidence>
<dbReference type="InterPro" id="IPR036660">
    <property type="entry name" value="Fe-S_hydroAse_TtdB_cat_sf"/>
</dbReference>
<dbReference type="GO" id="GO:0051539">
    <property type="term" value="F:4 iron, 4 sulfur cluster binding"/>
    <property type="evidence" value="ECO:0007669"/>
    <property type="project" value="UniProtKB-UniRule"/>
</dbReference>
<evidence type="ECO:0000256" key="5">
    <source>
        <dbReference type="ARBA" id="ARBA00022485"/>
    </source>
</evidence>
<evidence type="ECO:0000256" key="7">
    <source>
        <dbReference type="ARBA" id="ARBA00023004"/>
    </source>
</evidence>
<dbReference type="NCBIfam" id="TIGR00722">
    <property type="entry name" value="ttdA_fumA_fumB"/>
    <property type="match status" value="1"/>
</dbReference>
<dbReference type="PANTHER" id="PTHR43351:SF2">
    <property type="entry name" value="L(+)-TARTRATE DEHYDRATASE SUBUNIT BETA-RELATED"/>
    <property type="match status" value="1"/>
</dbReference>
<name>A0A939BQK8_9BACL</name>
<dbReference type="Proteomes" id="UP000717624">
    <property type="component" value="Unassembled WGS sequence"/>
</dbReference>
<evidence type="ECO:0000256" key="9">
    <source>
        <dbReference type="ARBA" id="ARBA00023239"/>
    </source>
</evidence>